<protein>
    <recommendedName>
        <fullName evidence="2">PD-(D/E)XK nuclease-like domain-containing protein</fullName>
    </recommendedName>
</protein>
<evidence type="ECO:0000313" key="4">
    <source>
        <dbReference type="Proteomes" id="UP000803884"/>
    </source>
</evidence>
<dbReference type="Proteomes" id="UP000803884">
    <property type="component" value="Unassembled WGS sequence"/>
</dbReference>
<proteinExistence type="predicted"/>
<comment type="caution">
    <text evidence="3">The sequence shown here is derived from an EMBL/GenBank/DDBJ whole genome shotgun (WGS) entry which is preliminary data.</text>
</comment>
<dbReference type="EMBL" id="JAAQHG020000136">
    <property type="protein sequence ID" value="KAL1581827.1"/>
    <property type="molecule type" value="Genomic_DNA"/>
</dbReference>
<feature type="domain" description="PD-(D/E)XK nuclease-like" evidence="2">
    <location>
        <begin position="174"/>
        <end position="418"/>
    </location>
</feature>
<feature type="compositionally biased region" description="Polar residues" evidence="1">
    <location>
        <begin position="39"/>
        <end position="54"/>
    </location>
</feature>
<evidence type="ECO:0000313" key="3">
    <source>
        <dbReference type="EMBL" id="KAL1581827.1"/>
    </source>
</evidence>
<keyword evidence="4" id="KW-1185">Reference proteome</keyword>
<reference evidence="3 4" key="1">
    <citation type="journal article" date="2020" name="Microbiol. Resour. Announc.">
        <title>Draft Genome Sequence of a Cladosporium Species Isolated from the Mesophotic Ascidian Didemnum maculosum.</title>
        <authorList>
            <person name="Gioti A."/>
            <person name="Siaperas R."/>
            <person name="Nikolaivits E."/>
            <person name="Le Goff G."/>
            <person name="Ouazzani J."/>
            <person name="Kotoulas G."/>
            <person name="Topakas E."/>
        </authorList>
    </citation>
    <scope>NUCLEOTIDE SEQUENCE [LARGE SCALE GENOMIC DNA]</scope>
    <source>
        <strain evidence="3 4">TM138-S3</strain>
    </source>
</reference>
<feature type="compositionally biased region" description="Low complexity" evidence="1">
    <location>
        <begin position="82"/>
        <end position="107"/>
    </location>
</feature>
<feature type="region of interest" description="Disordered" evidence="1">
    <location>
        <begin position="34"/>
        <end position="121"/>
    </location>
</feature>
<dbReference type="GeneID" id="96011001"/>
<evidence type="ECO:0000256" key="1">
    <source>
        <dbReference type="SAM" id="MobiDB-lite"/>
    </source>
</evidence>
<dbReference type="AlphaFoldDB" id="A0AB34KDK7"/>
<sequence length="434" mass="48723">MHNFMARSNIITRWINDLPDPPSVYKARKRRLNELSDAMEQTPTRRQKMATPNTESEDADHLNTPRPPSAAPLSDTFLVLHPSPSVSSDTSVRSSVARSDTASSQSRAAKRRRSESPKKRLENLTLARYPVVPRSIGTVGELPSSAQRIARHLRKCQLRVGIIHPDNMDAMQPYLDNDDDLTERLFSEQRGRVGDSPCCTEVVSIVEQANENEAERASEAAWNGDVHTALFRTALRHSRWQHELRCDNVTAASIDLDAFSLADYHQDFTEPNSRIDFSIGLRLSQAKKRHLSRCTNAVNPTLYEPVRFAPTALHVETKLTGEGWRAAQSQLSLWVTRHVAKLRELLGLAGQPATTPIPVLPALVVQGHDWTCLFFEDHSDGARLYSGYSVGSTKNVVDAQAVIAALQFLMDWIQTEYRPWFDEMILQPLLAKTS</sequence>
<organism evidence="3 4">
    <name type="scientific">Cladosporium halotolerans</name>
    <dbReference type="NCBI Taxonomy" id="1052096"/>
    <lineage>
        <taxon>Eukaryota</taxon>
        <taxon>Fungi</taxon>
        <taxon>Dikarya</taxon>
        <taxon>Ascomycota</taxon>
        <taxon>Pezizomycotina</taxon>
        <taxon>Dothideomycetes</taxon>
        <taxon>Dothideomycetidae</taxon>
        <taxon>Cladosporiales</taxon>
        <taxon>Cladosporiaceae</taxon>
        <taxon>Cladosporium</taxon>
    </lineage>
</organism>
<evidence type="ECO:0000259" key="2">
    <source>
        <dbReference type="Pfam" id="PF20516"/>
    </source>
</evidence>
<dbReference type="Pfam" id="PF20516">
    <property type="entry name" value="PDDEXK_12"/>
    <property type="match status" value="1"/>
</dbReference>
<dbReference type="RefSeq" id="XP_069224935.1">
    <property type="nucleotide sequence ID" value="XM_069378163.1"/>
</dbReference>
<gene>
    <name evidence="3" type="ORF">WHR41_09560</name>
</gene>
<dbReference type="InterPro" id="IPR046797">
    <property type="entry name" value="PDDEXK_12"/>
</dbReference>
<accession>A0AB34KDK7</accession>
<name>A0AB34KDK7_9PEZI</name>